<evidence type="ECO:0000256" key="1">
    <source>
        <dbReference type="ARBA" id="ARBA00010613"/>
    </source>
</evidence>
<dbReference type="PANTHER" id="PTHR23088:SF27">
    <property type="entry name" value="DEAMINATED GLUTATHIONE AMIDASE"/>
    <property type="match status" value="1"/>
</dbReference>
<evidence type="ECO:0000313" key="3">
    <source>
        <dbReference type="EMBL" id="MFC4768592.1"/>
    </source>
</evidence>
<keyword evidence="3" id="KW-0378">Hydrolase</keyword>
<name>A0ABV9Q551_9BACL</name>
<reference evidence="4" key="1">
    <citation type="journal article" date="2019" name="Int. J. Syst. Evol. Microbiol.">
        <title>The Global Catalogue of Microorganisms (GCM) 10K type strain sequencing project: providing services to taxonomists for standard genome sequencing and annotation.</title>
        <authorList>
            <consortium name="The Broad Institute Genomics Platform"/>
            <consortium name="The Broad Institute Genome Sequencing Center for Infectious Disease"/>
            <person name="Wu L."/>
            <person name="Ma J."/>
        </authorList>
    </citation>
    <scope>NUCLEOTIDE SEQUENCE [LARGE SCALE GENOMIC DNA]</scope>
    <source>
        <strain evidence="4">WYCCWR 12678</strain>
    </source>
</reference>
<dbReference type="Gene3D" id="3.60.110.10">
    <property type="entry name" value="Carbon-nitrogen hydrolase"/>
    <property type="match status" value="1"/>
</dbReference>
<dbReference type="EMBL" id="JBHSHC010000108">
    <property type="protein sequence ID" value="MFC4768592.1"/>
    <property type="molecule type" value="Genomic_DNA"/>
</dbReference>
<dbReference type="SUPFAM" id="SSF56317">
    <property type="entry name" value="Carbon-nitrogen hydrolase"/>
    <property type="match status" value="1"/>
</dbReference>
<evidence type="ECO:0000259" key="2">
    <source>
        <dbReference type="PROSITE" id="PS50263"/>
    </source>
</evidence>
<proteinExistence type="inferred from homology"/>
<comment type="caution">
    <text evidence="3">The sequence shown here is derived from an EMBL/GenBank/DDBJ whole genome shotgun (WGS) entry which is preliminary data.</text>
</comment>
<dbReference type="Pfam" id="PF00795">
    <property type="entry name" value="CN_hydrolase"/>
    <property type="match status" value="1"/>
</dbReference>
<protein>
    <submittedName>
        <fullName evidence="3">Carbon-nitrogen family hydrolase</fullName>
    </submittedName>
</protein>
<feature type="domain" description="CN hydrolase" evidence="2">
    <location>
        <begin position="4"/>
        <end position="240"/>
    </location>
</feature>
<organism evidence="3 4">
    <name type="scientific">Effusibacillus consociatus</name>
    <dbReference type="NCBI Taxonomy" id="1117041"/>
    <lineage>
        <taxon>Bacteria</taxon>
        <taxon>Bacillati</taxon>
        <taxon>Bacillota</taxon>
        <taxon>Bacilli</taxon>
        <taxon>Bacillales</taxon>
        <taxon>Alicyclobacillaceae</taxon>
        <taxon>Effusibacillus</taxon>
    </lineage>
</organism>
<dbReference type="Proteomes" id="UP001596002">
    <property type="component" value="Unassembled WGS sequence"/>
</dbReference>
<comment type="similarity">
    <text evidence="1">Belongs to the carbon-nitrogen hydrolase superfamily. NIT1/NIT2 family.</text>
</comment>
<dbReference type="GO" id="GO:0016787">
    <property type="term" value="F:hydrolase activity"/>
    <property type="evidence" value="ECO:0007669"/>
    <property type="project" value="UniProtKB-KW"/>
</dbReference>
<dbReference type="PROSITE" id="PS50263">
    <property type="entry name" value="CN_HYDROLASE"/>
    <property type="match status" value="1"/>
</dbReference>
<dbReference type="InterPro" id="IPR036526">
    <property type="entry name" value="C-N_Hydrolase_sf"/>
</dbReference>
<dbReference type="CDD" id="cd07583">
    <property type="entry name" value="nitrilase_5"/>
    <property type="match status" value="1"/>
</dbReference>
<accession>A0ABV9Q551</accession>
<evidence type="ECO:0000313" key="4">
    <source>
        <dbReference type="Proteomes" id="UP001596002"/>
    </source>
</evidence>
<dbReference type="InterPro" id="IPR003010">
    <property type="entry name" value="C-N_Hydrolase"/>
</dbReference>
<dbReference type="RefSeq" id="WP_380026543.1">
    <property type="nucleotide sequence ID" value="NZ_JBHSHC010000108.1"/>
</dbReference>
<gene>
    <name evidence="3" type="ORF">ACFO8Q_14700</name>
</gene>
<dbReference type="PANTHER" id="PTHR23088">
    <property type="entry name" value="NITRILASE-RELATED"/>
    <property type="match status" value="1"/>
</dbReference>
<keyword evidence="4" id="KW-1185">Reference proteome</keyword>
<sequence>MEKLRIAIIQMDIAFGHVKANRRHADQLIREAAAKGTDLVVLPELWTTAYDLTRIHDLADDSGEQTKEQMSQLASSLNINILAGSVAYKQDGKVYNTTLLFDRNGNQTASYSKLHLFRLMEEEQYLHAGTAEGQIQIEGVPCATIICYDLRFPELTRKLALAGAKILFVPAEWPHPRLHHWRTLQVARAIENQMFVVSCNRVGRAGDTEFFGHSMVVDPWGEVLFEAGEEEGIFHVKIDLDLVDSVRKRIPIFEDRRTDMY</sequence>